<dbReference type="AlphaFoldDB" id="A0A6G1KDM0"/>
<dbReference type="PANTHER" id="PTHR31077">
    <property type="entry name" value="U4/U6.U5 SMALL NUCLEAR RIBONUCLEOPROTEIN 27 KDA PROTEIN"/>
    <property type="match status" value="1"/>
</dbReference>
<evidence type="ECO:0000256" key="1">
    <source>
        <dbReference type="ARBA" id="ARBA00003632"/>
    </source>
</evidence>
<comment type="subunit">
    <text evidence="4">Part of a tri-snRNP complex.</text>
</comment>
<keyword evidence="5" id="KW-0507">mRNA processing</keyword>
<comment type="similarity">
    <text evidence="3">Belongs to the SNUT3 family.</text>
</comment>
<evidence type="ECO:0000256" key="5">
    <source>
        <dbReference type="ARBA" id="ARBA00022664"/>
    </source>
</evidence>
<evidence type="ECO:0000256" key="7">
    <source>
        <dbReference type="ARBA" id="ARBA00023242"/>
    </source>
</evidence>
<reference evidence="10" key="1">
    <citation type="journal article" date="2020" name="Stud. Mycol.">
        <title>101 Dothideomycetes genomes: a test case for predicting lifestyles and emergence of pathogens.</title>
        <authorList>
            <person name="Haridas S."/>
            <person name="Albert R."/>
            <person name="Binder M."/>
            <person name="Bloem J."/>
            <person name="Labutti K."/>
            <person name="Salamov A."/>
            <person name="Andreopoulos B."/>
            <person name="Baker S."/>
            <person name="Barry K."/>
            <person name="Bills G."/>
            <person name="Bluhm B."/>
            <person name="Cannon C."/>
            <person name="Castanera R."/>
            <person name="Culley D."/>
            <person name="Daum C."/>
            <person name="Ezra D."/>
            <person name="Gonzalez J."/>
            <person name="Henrissat B."/>
            <person name="Kuo A."/>
            <person name="Liang C."/>
            <person name="Lipzen A."/>
            <person name="Lutzoni F."/>
            <person name="Magnuson J."/>
            <person name="Mondo S."/>
            <person name="Nolan M."/>
            <person name="Ohm R."/>
            <person name="Pangilinan J."/>
            <person name="Park H.-J."/>
            <person name="Ramirez L."/>
            <person name="Alfaro M."/>
            <person name="Sun H."/>
            <person name="Tritt A."/>
            <person name="Yoshinaga Y."/>
            <person name="Zwiers L.-H."/>
            <person name="Turgeon B."/>
            <person name="Goodwin S."/>
            <person name="Spatafora J."/>
            <person name="Crous P."/>
            <person name="Grigoriev I."/>
        </authorList>
    </citation>
    <scope>NUCLEOTIDE SEQUENCE</scope>
    <source>
        <strain evidence="10">CBS 279.74</strain>
    </source>
</reference>
<dbReference type="EMBL" id="MU005768">
    <property type="protein sequence ID" value="KAF2710733.1"/>
    <property type="molecule type" value="Genomic_DNA"/>
</dbReference>
<gene>
    <name evidence="10" type="ORF">K504DRAFT_375414</name>
</gene>
<feature type="region of interest" description="Disordered" evidence="8">
    <location>
        <begin position="53"/>
        <end position="72"/>
    </location>
</feature>
<evidence type="ECO:0000256" key="2">
    <source>
        <dbReference type="ARBA" id="ARBA00004123"/>
    </source>
</evidence>
<evidence type="ECO:0000256" key="8">
    <source>
        <dbReference type="SAM" id="MobiDB-lite"/>
    </source>
</evidence>
<dbReference type="Pfam" id="PF08648">
    <property type="entry name" value="SNRNP27"/>
    <property type="match status" value="1"/>
</dbReference>
<comment type="subcellular location">
    <subcellularLocation>
        <location evidence="2">Nucleus</location>
    </subcellularLocation>
</comment>
<keyword evidence="6" id="KW-0508">mRNA splicing</keyword>
<dbReference type="GO" id="GO:0006397">
    <property type="term" value="P:mRNA processing"/>
    <property type="evidence" value="ECO:0007669"/>
    <property type="project" value="UniProtKB-KW"/>
</dbReference>
<name>A0A6G1KDM0_9PLEO</name>
<feature type="domain" description="U4/U6.U5 small nuclear ribonucleoprotein 27kDa protein" evidence="9">
    <location>
        <begin position="13"/>
        <end position="68"/>
    </location>
</feature>
<evidence type="ECO:0000259" key="9">
    <source>
        <dbReference type="Pfam" id="PF08648"/>
    </source>
</evidence>
<accession>A0A6G1KDM0</accession>
<dbReference type="GO" id="GO:0008380">
    <property type="term" value="P:RNA splicing"/>
    <property type="evidence" value="ECO:0007669"/>
    <property type="project" value="UniProtKB-KW"/>
</dbReference>
<comment type="function">
    <text evidence="1">May play a role in mRNA splicing.</text>
</comment>
<proteinExistence type="inferred from homology"/>
<dbReference type="InterPro" id="IPR013957">
    <property type="entry name" value="SNRNP27"/>
</dbReference>
<evidence type="ECO:0000313" key="11">
    <source>
        <dbReference type="Proteomes" id="UP000799428"/>
    </source>
</evidence>
<keyword evidence="7" id="KW-0539">Nucleus</keyword>
<evidence type="ECO:0000256" key="4">
    <source>
        <dbReference type="ARBA" id="ARBA00011825"/>
    </source>
</evidence>
<sequence length="72" mass="8334">MEDQSDRPEGMDDESWAMYNMMGFAGFKSTKDTKVPGNDKNWGIRKEKELKARQYMNRQGGFNRPLSPSRDA</sequence>
<dbReference type="Proteomes" id="UP000799428">
    <property type="component" value="Unassembled WGS sequence"/>
</dbReference>
<evidence type="ECO:0000256" key="6">
    <source>
        <dbReference type="ARBA" id="ARBA00023187"/>
    </source>
</evidence>
<evidence type="ECO:0000313" key="10">
    <source>
        <dbReference type="EMBL" id="KAF2710733.1"/>
    </source>
</evidence>
<dbReference type="OrthoDB" id="21368at2759"/>
<evidence type="ECO:0000256" key="3">
    <source>
        <dbReference type="ARBA" id="ARBA00008218"/>
    </source>
</evidence>
<dbReference type="GO" id="GO:0071011">
    <property type="term" value="C:precatalytic spliceosome"/>
    <property type="evidence" value="ECO:0007669"/>
    <property type="project" value="TreeGrafter"/>
</dbReference>
<dbReference type="PANTHER" id="PTHR31077:SF1">
    <property type="entry name" value="U4_U6.U5 SMALL NUCLEAR RIBONUCLEOPROTEIN 27 KDA PROTEIN"/>
    <property type="match status" value="1"/>
</dbReference>
<organism evidence="10 11">
    <name type="scientific">Pleomassaria siparia CBS 279.74</name>
    <dbReference type="NCBI Taxonomy" id="1314801"/>
    <lineage>
        <taxon>Eukaryota</taxon>
        <taxon>Fungi</taxon>
        <taxon>Dikarya</taxon>
        <taxon>Ascomycota</taxon>
        <taxon>Pezizomycotina</taxon>
        <taxon>Dothideomycetes</taxon>
        <taxon>Pleosporomycetidae</taxon>
        <taxon>Pleosporales</taxon>
        <taxon>Pleomassariaceae</taxon>
        <taxon>Pleomassaria</taxon>
    </lineage>
</organism>
<keyword evidence="11" id="KW-1185">Reference proteome</keyword>
<protein>
    <recommendedName>
        <fullName evidence="9">U4/U6.U5 small nuclear ribonucleoprotein 27kDa protein domain-containing protein</fullName>
    </recommendedName>
</protein>